<evidence type="ECO:0000256" key="1">
    <source>
        <dbReference type="ARBA" id="ARBA00004123"/>
    </source>
</evidence>
<evidence type="ECO:0000256" key="7">
    <source>
        <dbReference type="ARBA" id="ARBA00023242"/>
    </source>
</evidence>
<dbReference type="OrthoDB" id="364513at2759"/>
<dbReference type="Pfam" id="PF18307">
    <property type="entry name" value="Tfb2_C"/>
    <property type="match status" value="1"/>
</dbReference>
<evidence type="ECO:0000313" key="11">
    <source>
        <dbReference type="Proteomes" id="UP000030754"/>
    </source>
</evidence>
<dbReference type="VEuPathDB" id="ToxoDB:ENH_00020050"/>
<comment type="function">
    <text evidence="8">Component of the general transcription and DNA repair factor IIH (TFIIH) core complex which is involved in general and transcription-coupled nucleotide excision repair (NER) of damaged DNA.</text>
</comment>
<dbReference type="PANTHER" id="PTHR13152:SF0">
    <property type="entry name" value="GENERAL TRANSCRIPTION FACTOR IIH SUBUNIT 4"/>
    <property type="match status" value="1"/>
</dbReference>
<reference evidence="10" key="2">
    <citation type="submission" date="2013-10" db="EMBL/GenBank/DDBJ databases">
        <authorList>
            <person name="Aslett M."/>
        </authorList>
    </citation>
    <scope>NUCLEOTIDE SEQUENCE [LARGE SCALE GENOMIC DNA]</scope>
    <source>
        <strain evidence="10">Houghton</strain>
    </source>
</reference>
<keyword evidence="4 8" id="KW-0805">Transcription regulation</keyword>
<evidence type="ECO:0000256" key="2">
    <source>
        <dbReference type="ARBA" id="ARBA00007132"/>
    </source>
</evidence>
<dbReference type="GO" id="GO:0005675">
    <property type="term" value="C:transcription factor TFIIH holo complex"/>
    <property type="evidence" value="ECO:0007669"/>
    <property type="project" value="TreeGrafter"/>
</dbReference>
<dbReference type="InterPro" id="IPR004598">
    <property type="entry name" value="TFIIH_p52/Tfb2"/>
</dbReference>
<keyword evidence="5 8" id="KW-0804">Transcription</keyword>
<evidence type="ECO:0000256" key="8">
    <source>
        <dbReference type="RuleBase" id="RU364024"/>
    </source>
</evidence>
<reference evidence="10" key="1">
    <citation type="submission" date="2013-10" db="EMBL/GenBank/DDBJ databases">
        <title>Genomic analysis of the causative agents of coccidiosis in chickens.</title>
        <authorList>
            <person name="Reid A.J."/>
            <person name="Blake D."/>
            <person name="Billington K."/>
            <person name="Browne H."/>
            <person name="Dunn M."/>
            <person name="Hung S."/>
            <person name="Kawahara F."/>
            <person name="Miranda-Saavedra D."/>
            <person name="Mourier T."/>
            <person name="Nagra H."/>
            <person name="Otto T.D."/>
            <person name="Rawlings N."/>
            <person name="Sanchez A."/>
            <person name="Sanders M."/>
            <person name="Subramaniam C."/>
            <person name="Tay Y."/>
            <person name="Dear P."/>
            <person name="Doerig C."/>
            <person name="Gruber A."/>
            <person name="Parkinson J."/>
            <person name="Shirley M."/>
            <person name="Wan K.L."/>
            <person name="Berriman M."/>
            <person name="Tomley F."/>
            <person name="Pain A."/>
        </authorList>
    </citation>
    <scope>NUCLEOTIDE SEQUENCE [LARGE SCALE GENOMIC DNA]</scope>
    <source>
        <strain evidence="10">Houghton</strain>
    </source>
</reference>
<organism evidence="10 11">
    <name type="scientific">Eimeria necatrix</name>
    <dbReference type="NCBI Taxonomy" id="51315"/>
    <lineage>
        <taxon>Eukaryota</taxon>
        <taxon>Sar</taxon>
        <taxon>Alveolata</taxon>
        <taxon>Apicomplexa</taxon>
        <taxon>Conoidasida</taxon>
        <taxon>Coccidia</taxon>
        <taxon>Eucoccidiorida</taxon>
        <taxon>Eimeriorina</taxon>
        <taxon>Eimeriidae</taxon>
        <taxon>Eimeria</taxon>
    </lineage>
</organism>
<dbReference type="EMBL" id="HG723592">
    <property type="protein sequence ID" value="CDJ66420.1"/>
    <property type="molecule type" value="Genomic_DNA"/>
</dbReference>
<evidence type="ECO:0000256" key="4">
    <source>
        <dbReference type="ARBA" id="ARBA00023015"/>
    </source>
</evidence>
<dbReference type="GeneID" id="25472178"/>
<sequence length="186" mass="20941">MYTSSALHASVLGHLCELTAQLPNLVVGLLTRASVLGALRAGISAAEIVGFLEACAHPAARDRDRDRDRSRSRSRSRAVPENVAIQLRMWEQERRRVSLSPAVVFKGWEQQLLPDLFQKAAKWAAARGSVLHFTPWPTDPTSPQFLQWLKGDKFLAVKLEHKPEVVNKIRELRQQLLAQRAQQHAQ</sequence>
<proteinExistence type="inferred from homology"/>
<keyword evidence="7 8" id="KW-0539">Nucleus</keyword>
<keyword evidence="11" id="KW-1185">Reference proteome</keyword>
<accession>U6MXI7</accession>
<dbReference type="GO" id="GO:0006289">
    <property type="term" value="P:nucleotide-excision repair"/>
    <property type="evidence" value="ECO:0007669"/>
    <property type="project" value="InterPro"/>
</dbReference>
<dbReference type="PANTHER" id="PTHR13152">
    <property type="entry name" value="TFIIH, POLYPEPTIDE 4"/>
    <property type="match status" value="1"/>
</dbReference>
<evidence type="ECO:0000256" key="3">
    <source>
        <dbReference type="ARBA" id="ARBA00022763"/>
    </source>
</evidence>
<evidence type="ECO:0000259" key="9">
    <source>
        <dbReference type="Pfam" id="PF18307"/>
    </source>
</evidence>
<dbReference type="AlphaFoldDB" id="U6MXI7"/>
<protein>
    <recommendedName>
        <fullName evidence="8">General transcription factor IIH subunit 4</fullName>
    </recommendedName>
</protein>
<evidence type="ECO:0000256" key="5">
    <source>
        <dbReference type="ARBA" id="ARBA00023163"/>
    </source>
</evidence>
<gene>
    <name evidence="10" type="ORF">ENH_00020050</name>
</gene>
<evidence type="ECO:0000313" key="10">
    <source>
        <dbReference type="EMBL" id="CDJ66420.1"/>
    </source>
</evidence>
<evidence type="ECO:0000256" key="6">
    <source>
        <dbReference type="ARBA" id="ARBA00023204"/>
    </source>
</evidence>
<dbReference type="GO" id="GO:0001671">
    <property type="term" value="F:ATPase activator activity"/>
    <property type="evidence" value="ECO:0007669"/>
    <property type="project" value="InterPro"/>
</dbReference>
<dbReference type="RefSeq" id="XP_013434888.1">
    <property type="nucleotide sequence ID" value="XM_013579434.1"/>
</dbReference>
<dbReference type="Proteomes" id="UP000030754">
    <property type="component" value="Unassembled WGS sequence"/>
</dbReference>
<keyword evidence="3 8" id="KW-0227">DNA damage</keyword>
<feature type="domain" description="Transcription factor Tfb2 C-terminal" evidence="9">
    <location>
        <begin position="86"/>
        <end position="131"/>
    </location>
</feature>
<comment type="subcellular location">
    <subcellularLocation>
        <location evidence="1 8">Nucleus</location>
    </subcellularLocation>
</comment>
<name>U6MXI7_9EIME</name>
<dbReference type="GO" id="GO:0003690">
    <property type="term" value="F:double-stranded DNA binding"/>
    <property type="evidence" value="ECO:0007669"/>
    <property type="project" value="TreeGrafter"/>
</dbReference>
<dbReference type="GO" id="GO:0000439">
    <property type="term" value="C:transcription factor TFIIH core complex"/>
    <property type="evidence" value="ECO:0007669"/>
    <property type="project" value="InterPro"/>
</dbReference>
<dbReference type="Pfam" id="PF03849">
    <property type="entry name" value="Tfb2"/>
    <property type="match status" value="1"/>
</dbReference>
<comment type="similarity">
    <text evidence="2 8">Belongs to the TFB2 family.</text>
</comment>
<dbReference type="InterPro" id="IPR040662">
    <property type="entry name" value="Tfb2_C"/>
</dbReference>
<dbReference type="Gene3D" id="3.30.70.2610">
    <property type="match status" value="1"/>
</dbReference>
<keyword evidence="6 8" id="KW-0234">DNA repair</keyword>